<dbReference type="GO" id="GO:0006560">
    <property type="term" value="P:proline metabolic process"/>
    <property type="evidence" value="ECO:0007669"/>
    <property type="project" value="UniProtKB-ARBA"/>
</dbReference>
<keyword evidence="9" id="KW-1133">Transmembrane helix</keyword>
<dbReference type="InterPro" id="IPR003767">
    <property type="entry name" value="Malate/L-lactate_DH-like"/>
</dbReference>
<dbReference type="Proteomes" id="UP000271152">
    <property type="component" value="Unassembled WGS sequence"/>
</dbReference>
<dbReference type="PANTHER" id="PTHR11091:SF0">
    <property type="entry name" value="MALATE DEHYDROGENASE"/>
    <property type="match status" value="1"/>
</dbReference>
<evidence type="ECO:0000256" key="3">
    <source>
        <dbReference type="ARBA" id="ARBA00022857"/>
    </source>
</evidence>
<comment type="catalytic activity">
    <reaction evidence="6">
        <text>L-proline + NADP(+) = 1-pyrroline-2-carboxylate + NADPH + H(+)</text>
        <dbReference type="Rhea" id="RHEA:20317"/>
        <dbReference type="ChEBI" id="CHEBI:15378"/>
        <dbReference type="ChEBI" id="CHEBI:39785"/>
        <dbReference type="ChEBI" id="CHEBI:57783"/>
        <dbReference type="ChEBI" id="CHEBI:58349"/>
        <dbReference type="ChEBI" id="CHEBI:60039"/>
        <dbReference type="EC" id="1.5.1.21"/>
    </reaction>
</comment>
<dbReference type="InterPro" id="IPR043143">
    <property type="entry name" value="Mal/L-sulf/L-lact_DH-like_NADP"/>
</dbReference>
<evidence type="ECO:0000256" key="5">
    <source>
        <dbReference type="ARBA" id="ARBA00050122"/>
    </source>
</evidence>
<reference evidence="10 11" key="1">
    <citation type="submission" date="2018-08" db="EMBL/GenBank/DDBJ databases">
        <title>Recombination of ecologically and evolutionarily significant loci maintains genetic cohesion in the Pseudomonas syringae species complex.</title>
        <authorList>
            <person name="Dillon M."/>
            <person name="Thakur S."/>
            <person name="Almeida R.N.D."/>
            <person name="Weir B.S."/>
            <person name="Guttman D.S."/>
        </authorList>
    </citation>
    <scope>NUCLEOTIDE SEQUENCE [LARGE SCALE GENOMIC DNA]</scope>
    <source>
        <strain evidence="10 11">ICMP 11947</strain>
    </source>
</reference>
<dbReference type="SUPFAM" id="SSF89733">
    <property type="entry name" value="L-sulfolactate dehydrogenase-like"/>
    <property type="match status" value="1"/>
</dbReference>
<dbReference type="GO" id="GO:0042803">
    <property type="term" value="F:protein homodimerization activity"/>
    <property type="evidence" value="ECO:0007669"/>
    <property type="project" value="UniProtKB-ARBA"/>
</dbReference>
<feature type="transmembrane region" description="Helical" evidence="9">
    <location>
        <begin position="20"/>
        <end position="45"/>
    </location>
</feature>
<dbReference type="InterPro" id="IPR036111">
    <property type="entry name" value="Mal/L-sulfo/L-lacto_DH-like_sf"/>
</dbReference>
<evidence type="ECO:0000313" key="11">
    <source>
        <dbReference type="Proteomes" id="UP000271152"/>
    </source>
</evidence>
<organism evidence="10 11">
    <name type="scientific">Pseudomonas syringae pv. apii</name>
    <dbReference type="NCBI Taxonomy" id="81036"/>
    <lineage>
        <taxon>Bacteria</taxon>
        <taxon>Pseudomonadati</taxon>
        <taxon>Pseudomonadota</taxon>
        <taxon>Gammaproteobacteria</taxon>
        <taxon>Pseudomonadales</taxon>
        <taxon>Pseudomonadaceae</taxon>
        <taxon>Pseudomonas</taxon>
    </lineage>
</organism>
<comment type="catalytic activity">
    <reaction evidence="5">
        <text>L-pipecolate + NADP(+) = Delta(1)-piperideine-2-carboxylate + NADPH + H(+)</text>
        <dbReference type="Rhea" id="RHEA:12524"/>
        <dbReference type="ChEBI" id="CHEBI:15378"/>
        <dbReference type="ChEBI" id="CHEBI:57783"/>
        <dbReference type="ChEBI" id="CHEBI:58349"/>
        <dbReference type="ChEBI" id="CHEBI:61185"/>
        <dbReference type="ChEBI" id="CHEBI:77631"/>
        <dbReference type="EC" id="1.5.1.21"/>
    </reaction>
</comment>
<dbReference type="EC" id="1.5.1.21" evidence="7"/>
<dbReference type="EMBL" id="RBUG01000121">
    <property type="protein sequence ID" value="RMU69391.1"/>
    <property type="molecule type" value="Genomic_DNA"/>
</dbReference>
<dbReference type="Gene3D" id="1.10.1530.10">
    <property type="match status" value="1"/>
</dbReference>
<evidence type="ECO:0000256" key="8">
    <source>
        <dbReference type="ARBA" id="ARBA00068106"/>
    </source>
</evidence>
<protein>
    <recommendedName>
        <fullName evidence="8">Delta(1)-pyrroline-2-carboxylate/Delta(1)-piperideine-2-carboxylate reductase</fullName>
        <ecNumber evidence="7">1.5.1.21</ecNumber>
    </recommendedName>
</protein>
<comment type="subunit">
    <text evidence="2">Homodimer.</text>
</comment>
<dbReference type="InterPro" id="IPR043144">
    <property type="entry name" value="Mal/L-sulf/L-lact_DH-like_ah"/>
</dbReference>
<evidence type="ECO:0000256" key="6">
    <source>
        <dbReference type="ARBA" id="ARBA00052446"/>
    </source>
</evidence>
<dbReference type="GO" id="GO:0050241">
    <property type="term" value="F:pyrroline-2-carboxylate reductase activity"/>
    <property type="evidence" value="ECO:0007669"/>
    <property type="project" value="UniProtKB-ARBA"/>
</dbReference>
<dbReference type="Pfam" id="PF02615">
    <property type="entry name" value="Ldh_2"/>
    <property type="match status" value="1"/>
</dbReference>
<evidence type="ECO:0000256" key="7">
    <source>
        <dbReference type="ARBA" id="ARBA00066966"/>
    </source>
</evidence>
<dbReference type="FunFam" id="3.30.1370.60:FF:000002">
    <property type="entry name" value="Malate/L-lactate family dehydrogenase"/>
    <property type="match status" value="1"/>
</dbReference>
<dbReference type="AlphaFoldDB" id="A0A3M5WFG3"/>
<evidence type="ECO:0000256" key="1">
    <source>
        <dbReference type="ARBA" id="ARBA00006056"/>
    </source>
</evidence>
<keyword evidence="3" id="KW-0521">NADP</keyword>
<evidence type="ECO:0000256" key="9">
    <source>
        <dbReference type="SAM" id="Phobius"/>
    </source>
</evidence>
<dbReference type="PANTHER" id="PTHR11091">
    <property type="entry name" value="OXIDOREDUCTASE-RELATED"/>
    <property type="match status" value="1"/>
</dbReference>
<dbReference type="Gene3D" id="3.30.1370.60">
    <property type="entry name" value="Hypothetical oxidoreductase yiak, domain 2"/>
    <property type="match status" value="1"/>
</dbReference>
<evidence type="ECO:0000256" key="2">
    <source>
        <dbReference type="ARBA" id="ARBA00011738"/>
    </source>
</evidence>
<sequence>MQAALIENSPSHPECYCPGSVLAASAALLSGLAFALSFSLAFSIYRHEQEFQMRANPADQSTRAVSLEQLTDLLRRIFLAHGTSAEVAGVLAENCASAQRDGSHSHGIFRIPGYLSSLASGWVDGKAVPVVEDVGAAFVRVDAGGGFAQPALAAARALLIDKARSAGIAVLAIRNSHHFAALWPDVEPFAEQGLVALSMVNSMTCVVPHGARQPLFGTNPIAFAAPRAGGEPVVFDLATSAVAHGDVQIAAREGRLLPAGMGVDRDGQPTEEPRAILEGGALLPFGGHKGSALSMMVELLAAGLTGGNFSFEFDWSKHPGAQTPWTGQLLIVIDPDKGSGQSFAQRSEELVRQLHGAGQERLPGDRRYSERARSMAHGISIAQTDLERLQALAGH</sequence>
<proteinExistence type="inferred from homology"/>
<accession>A0A3M5WFG3</accession>
<comment type="caution">
    <text evidence="10">The sequence shown here is derived from an EMBL/GenBank/DDBJ whole genome shotgun (WGS) entry which is preliminary data.</text>
</comment>
<evidence type="ECO:0000313" key="10">
    <source>
        <dbReference type="EMBL" id="RMU69391.1"/>
    </source>
</evidence>
<gene>
    <name evidence="10" type="ORF">ALP23_04962</name>
</gene>
<keyword evidence="9" id="KW-0812">Transmembrane</keyword>
<name>A0A3M5WFG3_9PSED</name>
<comment type="similarity">
    <text evidence="1">Belongs to the LDH2/MDH2 oxidoreductase family.</text>
</comment>
<dbReference type="GO" id="GO:0047125">
    <property type="term" value="F:delta1-piperideine-2-carboxylate reductase activity"/>
    <property type="evidence" value="ECO:0007669"/>
    <property type="project" value="UniProtKB-EC"/>
</dbReference>
<keyword evidence="4" id="KW-0560">Oxidoreductase</keyword>
<keyword evidence="9" id="KW-0472">Membrane</keyword>
<evidence type="ECO:0000256" key="4">
    <source>
        <dbReference type="ARBA" id="ARBA00023002"/>
    </source>
</evidence>